<comment type="caution">
    <text evidence="1">The sequence shown here is derived from an EMBL/GenBank/DDBJ whole genome shotgun (WGS) entry which is preliminary data.</text>
</comment>
<organism evidence="1 2">
    <name type="scientific">Citrobacter freundii</name>
    <dbReference type="NCBI Taxonomy" id="546"/>
    <lineage>
        <taxon>Bacteria</taxon>
        <taxon>Pseudomonadati</taxon>
        <taxon>Pseudomonadota</taxon>
        <taxon>Gammaproteobacteria</taxon>
        <taxon>Enterobacterales</taxon>
        <taxon>Enterobacteriaceae</taxon>
        <taxon>Citrobacter</taxon>
        <taxon>Citrobacter freundii complex</taxon>
    </lineage>
</organism>
<dbReference type="CDD" id="cd14789">
    <property type="entry name" value="Tiki"/>
    <property type="match status" value="1"/>
</dbReference>
<dbReference type="InterPro" id="IPR002816">
    <property type="entry name" value="TraB/PrgY/GumN_fam"/>
</dbReference>
<evidence type="ECO:0000313" key="1">
    <source>
        <dbReference type="EMBL" id="CDL37642.1"/>
    </source>
</evidence>
<dbReference type="InterPro" id="IPR047111">
    <property type="entry name" value="YbaP-like"/>
</dbReference>
<evidence type="ECO:0000313" key="2">
    <source>
        <dbReference type="Proteomes" id="UP000019194"/>
    </source>
</evidence>
<accession>A0A7G2ILV8</accession>
<dbReference type="PANTHER" id="PTHR40590:SF1">
    <property type="entry name" value="CYTOPLASMIC PROTEIN"/>
    <property type="match status" value="1"/>
</dbReference>
<proteinExistence type="predicted"/>
<name>A0A7G2ILV8_CITFR</name>
<dbReference type="Proteomes" id="UP000019194">
    <property type="component" value="Unassembled WGS sequence"/>
</dbReference>
<reference evidence="1 2" key="1">
    <citation type="submission" date="2013-10" db="EMBL/GenBank/DDBJ databases">
        <title>Antibiotic resistance diversity of beta-lactamase producers in the General Hospital Vienna.</title>
        <authorList>
            <person name="Barisic I."/>
            <person name="Mitteregger D."/>
            <person name="Hirschl A.M."/>
            <person name="Noehammer C."/>
            <person name="Wiesinger-Mayr H."/>
        </authorList>
    </citation>
    <scope>NUCLEOTIDE SEQUENCE [LARGE SCALE GENOMIC DNA]</scope>
    <source>
        <strain evidence="1 2">ISC11</strain>
    </source>
</reference>
<dbReference type="EMBL" id="CBWP010000028">
    <property type="protein sequence ID" value="CDL37642.1"/>
    <property type="molecule type" value="Genomic_DNA"/>
</dbReference>
<dbReference type="PANTHER" id="PTHR40590">
    <property type="entry name" value="CYTOPLASMIC PROTEIN-RELATED"/>
    <property type="match status" value="1"/>
</dbReference>
<dbReference type="AlphaFoldDB" id="A0A7G2ILV8"/>
<sequence length="292" mass="32614">MDLLYRVKALWSALRGNHYTWPAIDISLPGNRHFHLIGSIHMGSRDMAPLPAKLLKKLKHADALIVEADVSGDDTPFADLPTFAALEERISPEQLDNLHKVTDELGISPSLLSTQPLWQIAMVLQATQAQQLGLRAEYGIDYQLLNAAKQAHKPIIELEGASSQIELLCQLPDNGLALLDDTLTHWHTNARLLQQMMGWWLETPPRNRELMLPNTFSQSLYDVLMHQRNTAWRDRLRAMPAGHYVVAVGALHLYGEGNFAGDVTVKKMANISIGPSKRNFIIIMIPALKASV</sequence>
<dbReference type="Pfam" id="PF01963">
    <property type="entry name" value="TraB_PrgY_gumN"/>
    <property type="match status" value="1"/>
</dbReference>
<evidence type="ECO:0008006" key="3">
    <source>
        <dbReference type="Google" id="ProtNLM"/>
    </source>
</evidence>
<protein>
    <recommendedName>
        <fullName evidence="3">TraB/GumN family protein</fullName>
    </recommendedName>
</protein>